<protein>
    <submittedName>
        <fullName evidence="1">Phage portal protein</fullName>
    </submittedName>
</protein>
<proteinExistence type="predicted"/>
<comment type="caution">
    <text evidence="1">The sequence shown here is derived from an EMBL/GenBank/DDBJ whole genome shotgun (WGS) entry which is preliminary data.</text>
</comment>
<dbReference type="RefSeq" id="WP_238294135.1">
    <property type="nucleotide sequence ID" value="NZ_BPQS01000100.1"/>
</dbReference>
<keyword evidence="2" id="KW-1185">Reference proteome</keyword>
<dbReference type="Proteomes" id="UP001244297">
    <property type="component" value="Unassembled WGS sequence"/>
</dbReference>
<reference evidence="2" key="1">
    <citation type="journal article" date="2019" name="Int. J. Syst. Evol. Microbiol.">
        <title>The Global Catalogue of Microorganisms (GCM) 10K type strain sequencing project: providing services to taxonomists for standard genome sequencing and annotation.</title>
        <authorList>
            <consortium name="The Broad Institute Genomics Platform"/>
            <consortium name="The Broad Institute Genome Sequencing Center for Infectious Disease"/>
            <person name="Wu L."/>
            <person name="Ma J."/>
        </authorList>
    </citation>
    <scope>NUCLEOTIDE SEQUENCE [LARGE SCALE GENOMIC DNA]</scope>
    <source>
        <strain evidence="2">CECT 7806</strain>
    </source>
</reference>
<gene>
    <name evidence="1" type="ORF">QWZ18_12435</name>
</gene>
<sequence length="208" mass="23713">MPQTEAEMFAGLAKSDEAGQLVYSGPAQDPRETVVREMYDRGWDDLGFLGVGAGYYQGSAIGLALLIQCADVKARDISKAEMLQWRRNGRGWQIVEPVKGELAYHLMTKPNDTAMTWPEFWRMVVLHLEVAQNAYIYTPRDRLDTIEEYIPIMPGRVRMRISDRGNIFYEVVAATEYDRAVLGDTYLIVPEHEMIRKRCLGGTFRQTA</sequence>
<organism evidence="1 2">
    <name type="scientific">Methylobacterium longum</name>
    <dbReference type="NCBI Taxonomy" id="767694"/>
    <lineage>
        <taxon>Bacteria</taxon>
        <taxon>Pseudomonadati</taxon>
        <taxon>Pseudomonadota</taxon>
        <taxon>Alphaproteobacteria</taxon>
        <taxon>Hyphomicrobiales</taxon>
        <taxon>Methylobacteriaceae</taxon>
        <taxon>Methylobacterium</taxon>
    </lineage>
</organism>
<name>A0ABT8APX0_9HYPH</name>
<dbReference type="Pfam" id="PF04860">
    <property type="entry name" value="Phage_portal"/>
    <property type="match status" value="1"/>
</dbReference>
<dbReference type="EMBL" id="JAUFPT010000033">
    <property type="protein sequence ID" value="MDN3571424.1"/>
    <property type="molecule type" value="Genomic_DNA"/>
</dbReference>
<accession>A0ABT8APX0</accession>
<evidence type="ECO:0000313" key="1">
    <source>
        <dbReference type="EMBL" id="MDN3571424.1"/>
    </source>
</evidence>
<dbReference type="InterPro" id="IPR006944">
    <property type="entry name" value="Phage/GTA_portal"/>
</dbReference>
<evidence type="ECO:0000313" key="2">
    <source>
        <dbReference type="Proteomes" id="UP001244297"/>
    </source>
</evidence>